<dbReference type="Pfam" id="PF25273">
    <property type="entry name" value="DUF7869"/>
    <property type="match status" value="1"/>
</dbReference>
<feature type="compositionally biased region" description="Acidic residues" evidence="1">
    <location>
        <begin position="1071"/>
        <end position="1083"/>
    </location>
</feature>
<evidence type="ECO:0000313" key="3">
    <source>
        <dbReference type="EMBL" id="KAK3928027.1"/>
    </source>
</evidence>
<feature type="domain" description="DUF7869" evidence="2">
    <location>
        <begin position="827"/>
        <end position="966"/>
    </location>
</feature>
<evidence type="ECO:0000259" key="2">
    <source>
        <dbReference type="Pfam" id="PF25273"/>
    </source>
</evidence>
<gene>
    <name evidence="3" type="ORF">KUF71_016312</name>
</gene>
<dbReference type="PANTHER" id="PTHR10773:SF19">
    <property type="match status" value="1"/>
</dbReference>
<name>A0AAE1LRU1_9NEOP</name>
<keyword evidence="4" id="KW-1185">Reference proteome</keyword>
<feature type="region of interest" description="Disordered" evidence="1">
    <location>
        <begin position="1"/>
        <end position="38"/>
    </location>
</feature>
<dbReference type="EMBL" id="JAHWGI010001304">
    <property type="protein sequence ID" value="KAK3928027.1"/>
    <property type="molecule type" value="Genomic_DNA"/>
</dbReference>
<dbReference type="InterPro" id="IPR057191">
    <property type="entry name" value="DUF7869"/>
</dbReference>
<comment type="caution">
    <text evidence="3">The sequence shown here is derived from an EMBL/GenBank/DDBJ whole genome shotgun (WGS) entry which is preliminary data.</text>
</comment>
<feature type="region of interest" description="Disordered" evidence="1">
    <location>
        <begin position="443"/>
        <end position="467"/>
    </location>
</feature>
<feature type="region of interest" description="Disordered" evidence="1">
    <location>
        <begin position="1067"/>
        <end position="1090"/>
    </location>
</feature>
<proteinExistence type="predicted"/>
<dbReference type="Proteomes" id="UP001219518">
    <property type="component" value="Unassembled WGS sequence"/>
</dbReference>
<reference evidence="3" key="1">
    <citation type="submission" date="2021-07" db="EMBL/GenBank/DDBJ databases">
        <authorList>
            <person name="Catto M.A."/>
            <person name="Jacobson A."/>
            <person name="Kennedy G."/>
            <person name="Labadie P."/>
            <person name="Hunt B.G."/>
            <person name="Srinivasan R."/>
        </authorList>
    </citation>
    <scope>NUCLEOTIDE SEQUENCE</scope>
    <source>
        <strain evidence="3">PL_HMW_Pooled</strain>
        <tissue evidence="3">Head</tissue>
    </source>
</reference>
<protein>
    <submittedName>
        <fullName evidence="3">Sphingosine-1-phosphate lyase 1</fullName>
    </submittedName>
</protein>
<dbReference type="PANTHER" id="PTHR10773">
    <property type="entry name" value="DNA-DIRECTED RNA POLYMERASES I, II, AND III SUBUNIT RPABC2"/>
    <property type="match status" value="1"/>
</dbReference>
<sequence>MPHKLKRDHTTEGNRGQTSSQTHHENSEVIVPESPAPPLSKADEKLMNNMFSNVSKIASKETTSSLPISKRKVVASVAKGKRIEALQPVAAGAVLVRSQVDVSKALHMPPTVCDSEVAQTETTSILATAAEVRRAALLYHGHSDLSFPLSAGETCTEAPILLDPSYGAPLPVSVELQSSSVDLEVSPAKSEALTVMAPLSATDNNSNNDTVQELVVAQQMSTASSPLIPSGLHTTTPPSPLDFNPHMKRNVTDAPALCRRELFPSESGEWEEMMLTPADTNGHQIVGREDGAQGVGANNEHNQSEPETCTEAPILLDPSYGAPLPVSVELQSSSVDPEVSPAKSEALTVMAPLSATYNNNNNDTVQELVVAQQMSTASSPLIPSGLHTTTPPSPLDFNPHMKRNVTDAPALCRRELFPSESGEWEEMMLTPADTNGHQIVGREDGAQGVGANNEHNQSEPGPLDNGDLLIEPVMHAAEVTPPVTRKRRQPAPVSDSPRKRRRDVVLWKTSVAKAAHNAGQPHTNWRGKQMPAKQIGPGCSPATCKRNCHQLVSMEEREKLFNSYYSIENADRKWDFISRLVQKVAVARQTTGDLSRRQNTYRYSVKLSDGKIVTVCQKFFLHSIAQSQQVIKTALHKLQKEGANLISPDKRGRHHNKRTVAPQIKANVREHIASFRTVESHYCRSTSRYKYLPENLNVRKMHSMYLIERNNAPHTANLRQYRDIFNSEFHLKFLKLKKDRCSQCENWKHRTVAEKSAAGEEEKFNIHIANKKKGQELKKEDSLRVKTEENLCVASFDFQKILYCPKGENAAFFYRNKFKCYDFTIFDHRSKEGRCYVWDQTIASKGANEVASCLLSFIEEKVKEGINQFVFYSDNCWSQNKNAKVLSMMNLATVKFDITITHRFLEKGHTHMEVDNVHACIENRTKNIDIFTPGQWYAMIKTAKINDPKYKVVEMEQTNILEFKNLADHHRWNLGISKLREIVLTGNTACFKHNYDDEAKKIIPLPVRPGRPVNLSTFRLKQAYTSKFAVPDNILEDLKWYCDNGHIPSASQPFFINLLNPTEGLLPDLPADSDFENDSESEPEMQHDSD</sequence>
<reference evidence="3" key="2">
    <citation type="journal article" date="2023" name="BMC Genomics">
        <title>Pest status, molecular evolution, and epigenetic factors derived from the genome assembly of Frankliniella fusca, a thysanopteran phytovirus vector.</title>
        <authorList>
            <person name="Catto M.A."/>
            <person name="Labadie P.E."/>
            <person name="Jacobson A.L."/>
            <person name="Kennedy G.G."/>
            <person name="Srinivasan R."/>
            <person name="Hunt B.G."/>
        </authorList>
    </citation>
    <scope>NUCLEOTIDE SEQUENCE</scope>
    <source>
        <strain evidence="3">PL_HMW_Pooled</strain>
    </source>
</reference>
<evidence type="ECO:0000256" key="1">
    <source>
        <dbReference type="SAM" id="MobiDB-lite"/>
    </source>
</evidence>
<feature type="region of interest" description="Disordered" evidence="1">
    <location>
        <begin position="515"/>
        <end position="540"/>
    </location>
</feature>
<feature type="region of interest" description="Disordered" evidence="1">
    <location>
        <begin position="481"/>
        <end position="501"/>
    </location>
</feature>
<dbReference type="GO" id="GO:0016829">
    <property type="term" value="F:lyase activity"/>
    <property type="evidence" value="ECO:0007669"/>
    <property type="project" value="UniProtKB-KW"/>
</dbReference>
<organism evidence="3 4">
    <name type="scientific">Frankliniella fusca</name>
    <dbReference type="NCBI Taxonomy" id="407009"/>
    <lineage>
        <taxon>Eukaryota</taxon>
        <taxon>Metazoa</taxon>
        <taxon>Ecdysozoa</taxon>
        <taxon>Arthropoda</taxon>
        <taxon>Hexapoda</taxon>
        <taxon>Insecta</taxon>
        <taxon>Pterygota</taxon>
        <taxon>Neoptera</taxon>
        <taxon>Paraneoptera</taxon>
        <taxon>Thysanoptera</taxon>
        <taxon>Terebrantia</taxon>
        <taxon>Thripoidea</taxon>
        <taxon>Thripidae</taxon>
        <taxon>Frankliniella</taxon>
    </lineage>
</organism>
<dbReference type="AlphaFoldDB" id="A0AAE1LRU1"/>
<accession>A0AAE1LRU1</accession>
<evidence type="ECO:0000313" key="4">
    <source>
        <dbReference type="Proteomes" id="UP001219518"/>
    </source>
</evidence>
<keyword evidence="3" id="KW-0456">Lyase</keyword>